<gene>
    <name evidence="2" type="ORF">O6P43_026971</name>
</gene>
<comment type="caution">
    <text evidence="2">The sequence shown here is derived from an EMBL/GenBank/DDBJ whole genome shotgun (WGS) entry which is preliminary data.</text>
</comment>
<dbReference type="InterPro" id="IPR004158">
    <property type="entry name" value="DUF247_pln"/>
</dbReference>
<keyword evidence="1" id="KW-0472">Membrane</keyword>
<protein>
    <submittedName>
        <fullName evidence="2">Uncharacterized protein</fullName>
    </submittedName>
</protein>
<evidence type="ECO:0000313" key="2">
    <source>
        <dbReference type="EMBL" id="KAJ7950832.1"/>
    </source>
</evidence>
<proteinExistence type="predicted"/>
<sequence length="517" mass="60439">FSGSAYTTVFGCMLITQVKLRQGKMTDATDHTSALENENQGQCIIDIPERNNDDICIYRVPPHLHQVNNKAYTPQLISIGPFHHGKHEFKAMEVHKRRYHQEFQKRNLKKTVLEFREYIEKTEGDIRKCYAEKSMLSSVDFVDMIELDAVFIMEFLLRSRKAEKNLHNHEYKDDYVLSKPWLKNNIELDLILLENQIPFFILTELYTFVDVRYQMTEENGEEMEGGYCPYFVGKEFSCENCFTSHVHKGEKHGKDDVTEDMAAVAGGFLGLACDYFEHYHPNKKAKHIRVEEKEVRHFTDLIRRFYIPYDLVSSGSTTFLDDDILYSATKLQEAGVTFKAVSDRCLLDIKFKKEKYLYYLPCLSFLPFKKFVKARLELPKLTVEGKTERVLRNLIALEQCHYPYHQYICNYIALIDDLIYSNNDVDLLLQENVIVNRLGNHAAVTEMINSLAKEIVISSTCYEKLIKKLNAHHNVIWNRRMAILRSVYFRDLWRTSSTIVGLAVLAFTFISFFRSMD</sequence>
<keyword evidence="1" id="KW-1133">Transmembrane helix</keyword>
<evidence type="ECO:0000313" key="3">
    <source>
        <dbReference type="Proteomes" id="UP001163823"/>
    </source>
</evidence>
<feature type="non-terminal residue" evidence="2">
    <location>
        <position position="1"/>
    </location>
</feature>
<evidence type="ECO:0000256" key="1">
    <source>
        <dbReference type="SAM" id="Phobius"/>
    </source>
</evidence>
<keyword evidence="1" id="KW-0812">Transmembrane</keyword>
<name>A0AAD7PD83_QUISA</name>
<dbReference type="Pfam" id="PF03140">
    <property type="entry name" value="DUF247"/>
    <property type="match status" value="1"/>
</dbReference>
<dbReference type="KEGG" id="qsa:O6P43_026971"/>
<feature type="transmembrane region" description="Helical" evidence="1">
    <location>
        <begin position="492"/>
        <end position="513"/>
    </location>
</feature>
<dbReference type="Proteomes" id="UP001163823">
    <property type="component" value="Chromosome 11"/>
</dbReference>
<dbReference type="AlphaFoldDB" id="A0AAD7PD83"/>
<accession>A0AAD7PD83</accession>
<organism evidence="2 3">
    <name type="scientific">Quillaja saponaria</name>
    <name type="common">Soap bark tree</name>
    <dbReference type="NCBI Taxonomy" id="32244"/>
    <lineage>
        <taxon>Eukaryota</taxon>
        <taxon>Viridiplantae</taxon>
        <taxon>Streptophyta</taxon>
        <taxon>Embryophyta</taxon>
        <taxon>Tracheophyta</taxon>
        <taxon>Spermatophyta</taxon>
        <taxon>Magnoliopsida</taxon>
        <taxon>eudicotyledons</taxon>
        <taxon>Gunneridae</taxon>
        <taxon>Pentapetalae</taxon>
        <taxon>rosids</taxon>
        <taxon>fabids</taxon>
        <taxon>Fabales</taxon>
        <taxon>Quillajaceae</taxon>
        <taxon>Quillaja</taxon>
    </lineage>
</organism>
<dbReference type="PANTHER" id="PTHR31170">
    <property type="entry name" value="BNAC04G53230D PROTEIN"/>
    <property type="match status" value="1"/>
</dbReference>
<dbReference type="EMBL" id="JARAOO010000011">
    <property type="protein sequence ID" value="KAJ7950832.1"/>
    <property type="molecule type" value="Genomic_DNA"/>
</dbReference>
<keyword evidence="3" id="KW-1185">Reference proteome</keyword>
<dbReference type="PANTHER" id="PTHR31170:SF9">
    <property type="entry name" value="PROTEIN, PUTATIVE (DUF247)-RELATED"/>
    <property type="match status" value="1"/>
</dbReference>
<reference evidence="2" key="1">
    <citation type="journal article" date="2023" name="Science">
        <title>Elucidation of the pathway for biosynthesis of saponin adjuvants from the soapbark tree.</title>
        <authorList>
            <person name="Reed J."/>
            <person name="Orme A."/>
            <person name="El-Demerdash A."/>
            <person name="Owen C."/>
            <person name="Martin L.B.B."/>
            <person name="Misra R.C."/>
            <person name="Kikuchi S."/>
            <person name="Rejzek M."/>
            <person name="Martin A.C."/>
            <person name="Harkess A."/>
            <person name="Leebens-Mack J."/>
            <person name="Louveau T."/>
            <person name="Stephenson M.J."/>
            <person name="Osbourn A."/>
        </authorList>
    </citation>
    <scope>NUCLEOTIDE SEQUENCE</scope>
    <source>
        <strain evidence="2">S10</strain>
    </source>
</reference>